<dbReference type="PROSITE" id="PS50890">
    <property type="entry name" value="PUA"/>
    <property type="match status" value="1"/>
</dbReference>
<dbReference type="PRINTS" id="PR00474">
    <property type="entry name" value="GLU5KINASE"/>
</dbReference>
<dbReference type="SUPFAM" id="SSF53633">
    <property type="entry name" value="Carbamate kinase-like"/>
    <property type="match status" value="1"/>
</dbReference>
<dbReference type="SMART" id="SM00359">
    <property type="entry name" value="PUA"/>
    <property type="match status" value="1"/>
</dbReference>
<evidence type="ECO:0000256" key="5">
    <source>
        <dbReference type="ARBA" id="ARBA00022741"/>
    </source>
</evidence>
<feature type="binding site" evidence="8">
    <location>
        <position position="156"/>
    </location>
    <ligand>
        <name>substrate</name>
    </ligand>
</feature>
<evidence type="ECO:0000256" key="8">
    <source>
        <dbReference type="HAMAP-Rule" id="MF_00456"/>
    </source>
</evidence>
<dbReference type="SUPFAM" id="SSF88697">
    <property type="entry name" value="PUA domain-like"/>
    <property type="match status" value="1"/>
</dbReference>
<dbReference type="Pfam" id="PF00696">
    <property type="entry name" value="AA_kinase"/>
    <property type="match status" value="1"/>
</dbReference>
<dbReference type="Gene3D" id="2.30.130.10">
    <property type="entry name" value="PUA domain"/>
    <property type="match status" value="1"/>
</dbReference>
<evidence type="ECO:0000256" key="3">
    <source>
        <dbReference type="ARBA" id="ARBA00022650"/>
    </source>
</evidence>
<dbReference type="InterPro" id="IPR002478">
    <property type="entry name" value="PUA"/>
</dbReference>
<feature type="binding site" evidence="8">
    <location>
        <position position="57"/>
    </location>
    <ligand>
        <name>substrate</name>
    </ligand>
</feature>
<comment type="catalytic activity">
    <reaction evidence="8">
        <text>L-glutamate + ATP = L-glutamyl 5-phosphate + ADP</text>
        <dbReference type="Rhea" id="RHEA:14877"/>
        <dbReference type="ChEBI" id="CHEBI:29985"/>
        <dbReference type="ChEBI" id="CHEBI:30616"/>
        <dbReference type="ChEBI" id="CHEBI:58274"/>
        <dbReference type="ChEBI" id="CHEBI:456216"/>
        <dbReference type="EC" id="2.7.2.11"/>
    </reaction>
</comment>
<dbReference type="InterPro" id="IPR015947">
    <property type="entry name" value="PUA-like_sf"/>
</dbReference>
<keyword evidence="3 8" id="KW-0641">Proline biosynthesis</keyword>
<dbReference type="FunFam" id="3.40.1160.10:FF:000018">
    <property type="entry name" value="Glutamate 5-kinase"/>
    <property type="match status" value="1"/>
</dbReference>
<keyword evidence="5 8" id="KW-0547">Nucleotide-binding</keyword>
<dbReference type="CDD" id="cd21157">
    <property type="entry name" value="PUA_G5K"/>
    <property type="match status" value="1"/>
</dbReference>
<accession>A0A1N6VSC3</accession>
<dbReference type="GO" id="GO:0004349">
    <property type="term" value="F:glutamate 5-kinase activity"/>
    <property type="evidence" value="ECO:0007669"/>
    <property type="project" value="UniProtKB-UniRule"/>
</dbReference>
<sequence length="374" mass="39834">MTAGRKGLAQPGRWVVKIGSALLTNDGQGLDQNAIAGWVDQLVELTRRGVEVILVSSGSVAEGMTRLGWSERPREIYRLQAAAAVGQMGLVQAYEANFRRHGMHTAQVLLTHDDMSNRKRYLNARSTLRTLIEMGVVAVVNENDTVVTSEIRFGDNDTLGALVANAVEADALILLTDQNGLYTADPRNNPDAELITEAMAGEERLDAMAGGGGKLGRGGMATKVRAAKLAARSGAVTVIASGREPDVLLKLHSAEQVGTLLLPEREPMAARKQWIAGHLQARGTLVLDAGAVKALVEGGKSLLPAGVRSVSGDFSRGEMVIMMDESGRVIARGLANYGAVDADKIIGRPSSVIEEQLGFMGEEELVHRDNLILA</sequence>
<evidence type="ECO:0000313" key="10">
    <source>
        <dbReference type="EMBL" id="SIQ80763.1"/>
    </source>
</evidence>
<dbReference type="PROSITE" id="PS00902">
    <property type="entry name" value="GLUTAMATE_5_KINASE"/>
    <property type="match status" value="1"/>
</dbReference>
<organism evidence="10 11">
    <name type="scientific">Marinobacterium stanieri</name>
    <dbReference type="NCBI Taxonomy" id="49186"/>
    <lineage>
        <taxon>Bacteria</taxon>
        <taxon>Pseudomonadati</taxon>
        <taxon>Pseudomonadota</taxon>
        <taxon>Gammaproteobacteria</taxon>
        <taxon>Oceanospirillales</taxon>
        <taxon>Oceanospirillaceae</taxon>
        <taxon>Marinobacterium</taxon>
    </lineage>
</organism>
<gene>
    <name evidence="8" type="primary">proB</name>
    <name evidence="10" type="ORF">SAMN05421647_10988</name>
</gene>
<dbReference type="GO" id="GO:0003723">
    <property type="term" value="F:RNA binding"/>
    <property type="evidence" value="ECO:0007669"/>
    <property type="project" value="InterPro"/>
</dbReference>
<comment type="caution">
    <text evidence="8">Lacks conserved residue(s) required for the propagation of feature annotation.</text>
</comment>
<dbReference type="STRING" id="49186.SAMN05421647_10988"/>
<comment type="pathway">
    <text evidence="8">Amino-acid biosynthesis; L-proline biosynthesis; L-glutamate 5-semialdehyde from L-glutamate: step 1/2.</text>
</comment>
<keyword evidence="4 8" id="KW-0808">Transferase</keyword>
<dbReference type="PANTHER" id="PTHR43654">
    <property type="entry name" value="GLUTAMATE 5-KINASE"/>
    <property type="match status" value="1"/>
</dbReference>
<feature type="domain" description="PUA" evidence="9">
    <location>
        <begin position="283"/>
        <end position="366"/>
    </location>
</feature>
<dbReference type="GO" id="GO:0055129">
    <property type="term" value="P:L-proline biosynthetic process"/>
    <property type="evidence" value="ECO:0007669"/>
    <property type="project" value="UniProtKB-UniRule"/>
</dbReference>
<keyword evidence="2 8" id="KW-0028">Amino-acid biosynthesis</keyword>
<dbReference type="InterPro" id="IPR001048">
    <property type="entry name" value="Asp/Glu/Uridylate_kinase"/>
</dbReference>
<dbReference type="Pfam" id="PF01472">
    <property type="entry name" value="PUA"/>
    <property type="match status" value="1"/>
</dbReference>
<comment type="similarity">
    <text evidence="8">Belongs to the glutamate 5-kinase family.</text>
</comment>
<dbReference type="FunFam" id="2.30.130.10:FF:000007">
    <property type="entry name" value="Glutamate 5-kinase"/>
    <property type="match status" value="1"/>
</dbReference>
<name>A0A1N6VSC3_9GAMM</name>
<evidence type="ECO:0000256" key="2">
    <source>
        <dbReference type="ARBA" id="ARBA00022605"/>
    </source>
</evidence>
<dbReference type="InterPro" id="IPR011529">
    <property type="entry name" value="Glu_5kinase"/>
</dbReference>
<dbReference type="InterPro" id="IPR005715">
    <property type="entry name" value="Glu_5kinase/COase_Synthase"/>
</dbReference>
<dbReference type="CDD" id="cd04242">
    <property type="entry name" value="AAK_G5K_ProB"/>
    <property type="match status" value="1"/>
</dbReference>
<dbReference type="RefSeq" id="WP_010321680.1">
    <property type="nucleotide sequence ID" value="NZ_FTMN01000009.1"/>
</dbReference>
<dbReference type="Gene3D" id="3.40.1160.10">
    <property type="entry name" value="Acetylglutamate kinase-like"/>
    <property type="match status" value="2"/>
</dbReference>
<evidence type="ECO:0000256" key="6">
    <source>
        <dbReference type="ARBA" id="ARBA00022777"/>
    </source>
</evidence>
<dbReference type="PANTHER" id="PTHR43654:SF1">
    <property type="entry name" value="ISOPENTENYL PHOSPHATE KINASE"/>
    <property type="match status" value="1"/>
</dbReference>
<evidence type="ECO:0000256" key="7">
    <source>
        <dbReference type="ARBA" id="ARBA00022840"/>
    </source>
</evidence>
<dbReference type="HAMAP" id="MF_00456">
    <property type="entry name" value="ProB"/>
    <property type="match status" value="1"/>
</dbReference>
<keyword evidence="6 8" id="KW-0418">Kinase</keyword>
<dbReference type="eggNOG" id="COG0263">
    <property type="taxonomic scope" value="Bacteria"/>
</dbReference>
<dbReference type="UniPathway" id="UPA00098">
    <property type="reaction ID" value="UER00359"/>
</dbReference>
<feature type="binding site" evidence="8">
    <location>
        <begin position="176"/>
        <end position="177"/>
    </location>
    <ligand>
        <name>ATP</name>
        <dbReference type="ChEBI" id="CHEBI:30616"/>
    </ligand>
</feature>
<dbReference type="GO" id="GO:0005829">
    <property type="term" value="C:cytosol"/>
    <property type="evidence" value="ECO:0007669"/>
    <property type="project" value="TreeGrafter"/>
</dbReference>
<evidence type="ECO:0000256" key="1">
    <source>
        <dbReference type="ARBA" id="ARBA00022490"/>
    </source>
</evidence>
<evidence type="ECO:0000256" key="4">
    <source>
        <dbReference type="ARBA" id="ARBA00022679"/>
    </source>
</evidence>
<feature type="binding site" evidence="8">
    <location>
        <position position="144"/>
    </location>
    <ligand>
        <name>substrate</name>
    </ligand>
</feature>
<dbReference type="InterPro" id="IPR036974">
    <property type="entry name" value="PUA_sf"/>
</dbReference>
<dbReference type="NCBIfam" id="TIGR01027">
    <property type="entry name" value="proB"/>
    <property type="match status" value="1"/>
</dbReference>
<dbReference type="InterPro" id="IPR041739">
    <property type="entry name" value="G5K_ProB"/>
</dbReference>
<dbReference type="AlphaFoldDB" id="A0A1N6VSC3"/>
<dbReference type="InterPro" id="IPR019797">
    <property type="entry name" value="Glutamate_5-kinase_CS"/>
</dbReference>
<protein>
    <recommendedName>
        <fullName evidence="8">Glutamate 5-kinase</fullName>
        <ecNumber evidence="8">2.7.2.11</ecNumber>
    </recommendedName>
    <alternativeName>
        <fullName evidence="8">Gamma-glutamyl kinase</fullName>
        <shortName evidence="8">GK</shortName>
    </alternativeName>
</protein>
<keyword evidence="7 8" id="KW-0067">ATP-binding</keyword>
<evidence type="ECO:0000313" key="11">
    <source>
        <dbReference type="Proteomes" id="UP000186895"/>
    </source>
</evidence>
<dbReference type="PIRSF" id="PIRSF000729">
    <property type="entry name" value="GK"/>
    <property type="match status" value="1"/>
</dbReference>
<dbReference type="InterPro" id="IPR001057">
    <property type="entry name" value="Glu/AcGlu_kinase"/>
</dbReference>
<reference evidence="10 11" key="1">
    <citation type="submission" date="2017-01" db="EMBL/GenBank/DDBJ databases">
        <authorList>
            <person name="Mah S.A."/>
            <person name="Swanson W.J."/>
            <person name="Moy G.W."/>
            <person name="Vacquier V.D."/>
        </authorList>
    </citation>
    <scope>NUCLEOTIDE SEQUENCE [LARGE SCALE GENOMIC DNA]</scope>
    <source>
        <strain evidence="10 11">DSM 7027</strain>
    </source>
</reference>
<comment type="subcellular location">
    <subcellularLocation>
        <location evidence="8">Cytoplasm</location>
    </subcellularLocation>
</comment>
<keyword evidence="1 8" id="KW-0963">Cytoplasm</keyword>
<proteinExistence type="inferred from homology"/>
<feature type="binding site" evidence="8">
    <location>
        <position position="17"/>
    </location>
    <ligand>
        <name>ATP</name>
        <dbReference type="ChEBI" id="CHEBI:30616"/>
    </ligand>
</feature>
<keyword evidence="11" id="KW-1185">Reference proteome</keyword>
<dbReference type="EMBL" id="FTMN01000009">
    <property type="protein sequence ID" value="SIQ80763.1"/>
    <property type="molecule type" value="Genomic_DNA"/>
</dbReference>
<dbReference type="EC" id="2.7.2.11" evidence="8"/>
<dbReference type="Proteomes" id="UP000186895">
    <property type="component" value="Unassembled WGS sequence"/>
</dbReference>
<evidence type="ECO:0000259" key="9">
    <source>
        <dbReference type="SMART" id="SM00359"/>
    </source>
</evidence>
<dbReference type="GO" id="GO:0005524">
    <property type="term" value="F:ATP binding"/>
    <property type="evidence" value="ECO:0007669"/>
    <property type="project" value="UniProtKB-KW"/>
</dbReference>
<dbReference type="InterPro" id="IPR036393">
    <property type="entry name" value="AceGlu_kinase-like_sf"/>
</dbReference>
<comment type="function">
    <text evidence="8">Catalyzes the transfer of a phosphate group to glutamate to form L-glutamate 5-phosphate.</text>
</comment>